<proteinExistence type="inferred from homology"/>
<evidence type="ECO:0000313" key="3">
    <source>
        <dbReference type="EMBL" id="GAA3626563.1"/>
    </source>
</evidence>
<accession>A0ABP7A7T8</accession>
<evidence type="ECO:0000259" key="2">
    <source>
        <dbReference type="Pfam" id="PF00582"/>
    </source>
</evidence>
<protein>
    <submittedName>
        <fullName evidence="3">Universal stress protein</fullName>
    </submittedName>
</protein>
<dbReference type="PANTHER" id="PTHR31964">
    <property type="entry name" value="ADENINE NUCLEOTIDE ALPHA HYDROLASES-LIKE SUPERFAMILY PROTEIN"/>
    <property type="match status" value="1"/>
</dbReference>
<dbReference type="Gene3D" id="3.40.50.620">
    <property type="entry name" value="HUPs"/>
    <property type="match status" value="1"/>
</dbReference>
<name>A0ABP7A7T8_9ACTN</name>
<dbReference type="InterPro" id="IPR006015">
    <property type="entry name" value="Universal_stress_UspA"/>
</dbReference>
<dbReference type="InterPro" id="IPR006016">
    <property type="entry name" value="UspA"/>
</dbReference>
<evidence type="ECO:0000256" key="1">
    <source>
        <dbReference type="ARBA" id="ARBA00008791"/>
    </source>
</evidence>
<reference evidence="4" key="1">
    <citation type="journal article" date="2019" name="Int. J. Syst. Evol. Microbiol.">
        <title>The Global Catalogue of Microorganisms (GCM) 10K type strain sequencing project: providing services to taxonomists for standard genome sequencing and annotation.</title>
        <authorList>
            <consortium name="The Broad Institute Genomics Platform"/>
            <consortium name="The Broad Institute Genome Sequencing Center for Infectious Disease"/>
            <person name="Wu L."/>
            <person name="Ma J."/>
        </authorList>
    </citation>
    <scope>NUCLEOTIDE SEQUENCE [LARGE SCALE GENOMIC DNA]</scope>
    <source>
        <strain evidence="4">JCM 16929</strain>
    </source>
</reference>
<gene>
    <name evidence="3" type="ORF">GCM10022236_31060</name>
</gene>
<sequence length="143" mass="14818">MADWMRVVVGVDGSAESEKALRWAHDEARAHGAELLVVGIRVMLPVSPSPWGGFGWNADVVTNDDTQTVLDSSVRSVLGEGVAGVRTRVVDASPIAAALIEAAEGADLLVVGSRGHGAFAGMLLGSVSLHAVTHARCPVTVVR</sequence>
<organism evidence="3 4">
    <name type="scientific">Microlunatus ginsengisoli</name>
    <dbReference type="NCBI Taxonomy" id="363863"/>
    <lineage>
        <taxon>Bacteria</taxon>
        <taxon>Bacillati</taxon>
        <taxon>Actinomycetota</taxon>
        <taxon>Actinomycetes</taxon>
        <taxon>Propionibacteriales</taxon>
        <taxon>Propionibacteriaceae</taxon>
        <taxon>Microlunatus</taxon>
    </lineage>
</organism>
<dbReference type="PRINTS" id="PR01438">
    <property type="entry name" value="UNVRSLSTRESS"/>
</dbReference>
<feature type="domain" description="UspA" evidence="2">
    <location>
        <begin position="5"/>
        <end position="143"/>
    </location>
</feature>
<dbReference type="PANTHER" id="PTHR31964:SF113">
    <property type="entry name" value="USPA DOMAIN-CONTAINING PROTEIN"/>
    <property type="match status" value="1"/>
</dbReference>
<dbReference type="Pfam" id="PF00582">
    <property type="entry name" value="Usp"/>
    <property type="match status" value="1"/>
</dbReference>
<dbReference type="EMBL" id="BAABAB010000022">
    <property type="protein sequence ID" value="GAA3626563.1"/>
    <property type="molecule type" value="Genomic_DNA"/>
</dbReference>
<evidence type="ECO:0000313" key="4">
    <source>
        <dbReference type="Proteomes" id="UP001501490"/>
    </source>
</evidence>
<keyword evidence="4" id="KW-1185">Reference proteome</keyword>
<dbReference type="RefSeq" id="WP_344806141.1">
    <property type="nucleotide sequence ID" value="NZ_BAABAB010000022.1"/>
</dbReference>
<dbReference type="Proteomes" id="UP001501490">
    <property type="component" value="Unassembled WGS sequence"/>
</dbReference>
<dbReference type="CDD" id="cd23659">
    <property type="entry name" value="USP_At3g01520-like"/>
    <property type="match status" value="1"/>
</dbReference>
<comment type="similarity">
    <text evidence="1">Belongs to the universal stress protein A family.</text>
</comment>
<dbReference type="InterPro" id="IPR014729">
    <property type="entry name" value="Rossmann-like_a/b/a_fold"/>
</dbReference>
<dbReference type="SUPFAM" id="SSF52402">
    <property type="entry name" value="Adenine nucleotide alpha hydrolases-like"/>
    <property type="match status" value="1"/>
</dbReference>
<comment type="caution">
    <text evidence="3">The sequence shown here is derived from an EMBL/GenBank/DDBJ whole genome shotgun (WGS) entry which is preliminary data.</text>
</comment>